<keyword evidence="4" id="KW-1185">Reference proteome</keyword>
<dbReference type="InterPro" id="IPR036736">
    <property type="entry name" value="ACP-like_sf"/>
</dbReference>
<proteinExistence type="predicted"/>
<dbReference type="Pfam" id="PF00550">
    <property type="entry name" value="PP-binding"/>
    <property type="match status" value="1"/>
</dbReference>
<evidence type="ECO:0000256" key="1">
    <source>
        <dbReference type="SAM" id="MobiDB-lite"/>
    </source>
</evidence>
<evidence type="ECO:0000259" key="2">
    <source>
        <dbReference type="PROSITE" id="PS50075"/>
    </source>
</evidence>
<name>A0A918YTB5_9ACTN</name>
<dbReference type="PROSITE" id="PS50075">
    <property type="entry name" value="CARRIER"/>
    <property type="match status" value="1"/>
</dbReference>
<evidence type="ECO:0000313" key="4">
    <source>
        <dbReference type="Proteomes" id="UP000655443"/>
    </source>
</evidence>
<feature type="compositionally biased region" description="Low complexity" evidence="1">
    <location>
        <begin position="1"/>
        <end position="11"/>
    </location>
</feature>
<dbReference type="InterPro" id="IPR009081">
    <property type="entry name" value="PP-bd_ACP"/>
</dbReference>
<dbReference type="Gene3D" id="1.10.1200.10">
    <property type="entry name" value="ACP-like"/>
    <property type="match status" value="1"/>
</dbReference>
<dbReference type="AlphaFoldDB" id="A0A918YTB5"/>
<reference evidence="3" key="2">
    <citation type="submission" date="2020-09" db="EMBL/GenBank/DDBJ databases">
        <authorList>
            <person name="Sun Q."/>
            <person name="Ohkuma M."/>
        </authorList>
    </citation>
    <scope>NUCLEOTIDE SEQUENCE</scope>
    <source>
        <strain evidence="3">JCM 4714</strain>
    </source>
</reference>
<comment type="caution">
    <text evidence="3">The sequence shown here is derived from an EMBL/GenBank/DDBJ whole genome shotgun (WGS) entry which is preliminary data.</text>
</comment>
<dbReference type="Proteomes" id="UP000655443">
    <property type="component" value="Unassembled WGS sequence"/>
</dbReference>
<feature type="region of interest" description="Disordered" evidence="1">
    <location>
        <begin position="1"/>
        <end position="20"/>
    </location>
</feature>
<gene>
    <name evidence="3" type="ORF">GCM10010339_92000</name>
</gene>
<dbReference type="EMBL" id="BMVG01000071">
    <property type="protein sequence ID" value="GHE15890.1"/>
    <property type="molecule type" value="Genomic_DNA"/>
</dbReference>
<dbReference type="SUPFAM" id="SSF47336">
    <property type="entry name" value="ACP-like"/>
    <property type="match status" value="1"/>
</dbReference>
<feature type="domain" description="Carrier" evidence="2">
    <location>
        <begin position="61"/>
        <end position="135"/>
    </location>
</feature>
<evidence type="ECO:0000313" key="3">
    <source>
        <dbReference type="EMBL" id="GHE15890.1"/>
    </source>
</evidence>
<accession>A0A918YTB5</accession>
<reference evidence="3" key="1">
    <citation type="journal article" date="2014" name="Int. J. Syst. Evol. Microbiol.">
        <title>Complete genome sequence of Corynebacterium casei LMG S-19264T (=DSM 44701T), isolated from a smear-ripened cheese.</title>
        <authorList>
            <consortium name="US DOE Joint Genome Institute (JGI-PGF)"/>
            <person name="Walter F."/>
            <person name="Albersmeier A."/>
            <person name="Kalinowski J."/>
            <person name="Ruckert C."/>
        </authorList>
    </citation>
    <scope>NUCLEOTIDE SEQUENCE</scope>
    <source>
        <strain evidence="3">JCM 4714</strain>
    </source>
</reference>
<protein>
    <recommendedName>
        <fullName evidence="2">Carrier domain-containing protein</fullName>
    </recommendedName>
</protein>
<organism evidence="3 4">
    <name type="scientific">Streptomyces alanosinicus</name>
    <dbReference type="NCBI Taxonomy" id="68171"/>
    <lineage>
        <taxon>Bacteria</taxon>
        <taxon>Bacillati</taxon>
        <taxon>Actinomycetota</taxon>
        <taxon>Actinomycetes</taxon>
        <taxon>Kitasatosporales</taxon>
        <taxon>Streptomycetaceae</taxon>
        <taxon>Streptomyces</taxon>
    </lineage>
</organism>
<sequence>MLADCPTSPDTPDTPKRRATPVATYVTPVRTCPQCTSPVAKEAPVKDTPTNDNCMQGSCTKHVYTRLSELLTSKFEVSPADISWEAVLEDLELDSLALVELVMSAQELFGVALDDSEVTTHQTLGEVVTWIGEQRALEHGAS</sequence>